<organism evidence="12">
    <name type="scientific">Medioppia subpectinata</name>
    <dbReference type="NCBI Taxonomy" id="1979941"/>
    <lineage>
        <taxon>Eukaryota</taxon>
        <taxon>Metazoa</taxon>
        <taxon>Ecdysozoa</taxon>
        <taxon>Arthropoda</taxon>
        <taxon>Chelicerata</taxon>
        <taxon>Arachnida</taxon>
        <taxon>Acari</taxon>
        <taxon>Acariformes</taxon>
        <taxon>Sarcoptiformes</taxon>
        <taxon>Oribatida</taxon>
        <taxon>Brachypylina</taxon>
        <taxon>Oppioidea</taxon>
        <taxon>Oppiidae</taxon>
        <taxon>Medioppia</taxon>
    </lineage>
</organism>
<dbReference type="EMBL" id="CAJPIZ010000647">
    <property type="protein sequence ID" value="CAG2101963.1"/>
    <property type="molecule type" value="Genomic_DNA"/>
</dbReference>
<evidence type="ECO:0000256" key="7">
    <source>
        <dbReference type="ARBA" id="ARBA00022759"/>
    </source>
</evidence>
<protein>
    <recommendedName>
        <fullName evidence="4">ribonuclease H</fullName>
        <ecNumber evidence="4">3.1.26.4</ecNumber>
    </recommendedName>
</protein>
<gene>
    <name evidence="12" type="ORF">OSB1V03_LOCUS2004</name>
</gene>
<dbReference type="Gene3D" id="3.40.970.10">
    <property type="entry name" value="Ribonuclease H1, N-terminal domain"/>
    <property type="match status" value="1"/>
</dbReference>
<dbReference type="OrthoDB" id="407198at2759"/>
<keyword evidence="6" id="KW-0479">Metal-binding</keyword>
<evidence type="ECO:0000259" key="11">
    <source>
        <dbReference type="PROSITE" id="PS50879"/>
    </source>
</evidence>
<dbReference type="SUPFAM" id="SSF55658">
    <property type="entry name" value="L9 N-domain-like"/>
    <property type="match status" value="1"/>
</dbReference>
<dbReference type="InterPro" id="IPR036397">
    <property type="entry name" value="RNaseH_sf"/>
</dbReference>
<name>A0A7R9KER3_9ACAR</name>
<evidence type="ECO:0000256" key="5">
    <source>
        <dbReference type="ARBA" id="ARBA00022722"/>
    </source>
</evidence>
<dbReference type="InterPro" id="IPR011320">
    <property type="entry name" value="RNase_H1_N"/>
</dbReference>
<dbReference type="AlphaFoldDB" id="A0A7R9KER3"/>
<dbReference type="InterPro" id="IPR002156">
    <property type="entry name" value="RNaseH_domain"/>
</dbReference>
<dbReference type="GO" id="GO:0000287">
    <property type="term" value="F:magnesium ion binding"/>
    <property type="evidence" value="ECO:0007669"/>
    <property type="project" value="InterPro"/>
</dbReference>
<dbReference type="SUPFAM" id="SSF53098">
    <property type="entry name" value="Ribonuclease H-like"/>
    <property type="match status" value="1"/>
</dbReference>
<dbReference type="InterPro" id="IPR012337">
    <property type="entry name" value="RNaseH-like_sf"/>
</dbReference>
<evidence type="ECO:0000256" key="9">
    <source>
        <dbReference type="ARBA" id="ARBA00022842"/>
    </source>
</evidence>
<keyword evidence="7" id="KW-0255">Endonuclease</keyword>
<dbReference type="Gene3D" id="3.30.420.10">
    <property type="entry name" value="Ribonuclease H-like superfamily/Ribonuclease H"/>
    <property type="match status" value="1"/>
</dbReference>
<dbReference type="InterPro" id="IPR037056">
    <property type="entry name" value="RNase_H1_N_sf"/>
</dbReference>
<keyword evidence="8" id="KW-0378">Hydrolase</keyword>
<dbReference type="InterPro" id="IPR050092">
    <property type="entry name" value="RNase_H"/>
</dbReference>
<feature type="domain" description="RNase H type-1" evidence="11">
    <location>
        <begin position="95"/>
        <end position="228"/>
    </location>
</feature>
<evidence type="ECO:0000256" key="1">
    <source>
        <dbReference type="ARBA" id="ARBA00000077"/>
    </source>
</evidence>
<evidence type="ECO:0000256" key="6">
    <source>
        <dbReference type="ARBA" id="ARBA00022723"/>
    </source>
</evidence>
<evidence type="ECO:0000256" key="2">
    <source>
        <dbReference type="ARBA" id="ARBA00001946"/>
    </source>
</evidence>
<dbReference type="GO" id="GO:0004523">
    <property type="term" value="F:RNA-DNA hybrid ribonuclease activity"/>
    <property type="evidence" value="ECO:0007669"/>
    <property type="project" value="UniProtKB-EC"/>
</dbReference>
<dbReference type="EMBL" id="OC855222">
    <property type="protein sequence ID" value="CAD7621533.1"/>
    <property type="molecule type" value="Genomic_DNA"/>
</dbReference>
<dbReference type="GO" id="GO:0003676">
    <property type="term" value="F:nucleic acid binding"/>
    <property type="evidence" value="ECO:0007669"/>
    <property type="project" value="InterPro"/>
</dbReference>
<evidence type="ECO:0000313" key="13">
    <source>
        <dbReference type="Proteomes" id="UP000759131"/>
    </source>
</evidence>
<comment type="catalytic activity">
    <reaction evidence="1">
        <text>Endonucleolytic cleavage to 5'-phosphomonoester.</text>
        <dbReference type="EC" id="3.1.26.4"/>
    </reaction>
</comment>
<keyword evidence="5" id="KW-0540">Nuclease</keyword>
<dbReference type="InterPro" id="IPR017067">
    <property type="entry name" value="RNase_H1_euk"/>
</dbReference>
<dbReference type="InterPro" id="IPR009027">
    <property type="entry name" value="Ribosomal_bL9/RNase_H1_N"/>
</dbReference>
<feature type="region of interest" description="Disordered" evidence="10">
    <location>
        <begin position="205"/>
        <end position="230"/>
    </location>
</feature>
<evidence type="ECO:0000256" key="3">
    <source>
        <dbReference type="ARBA" id="ARBA00005300"/>
    </source>
</evidence>
<evidence type="ECO:0000256" key="8">
    <source>
        <dbReference type="ARBA" id="ARBA00022801"/>
    </source>
</evidence>
<dbReference type="FunFam" id="3.40.970.10:FF:000001">
    <property type="entry name" value="Ribonuclease H1"/>
    <property type="match status" value="1"/>
</dbReference>
<dbReference type="PIRSF" id="PIRSF036852">
    <property type="entry name" value="Ribonuclease_H1_euk"/>
    <property type="match status" value="1"/>
</dbReference>
<evidence type="ECO:0000256" key="10">
    <source>
        <dbReference type="SAM" id="MobiDB-lite"/>
    </source>
</evidence>
<dbReference type="EC" id="3.1.26.4" evidence="4"/>
<sequence>MPNDRYYAVRDGRQTGVYNSWNDCKEQTNGYSGAQFKSFNTPQEAMNYMSGSSGGGGGGHRSHGMDYASASTGSAHSYGNRGGSGRSSVASSGYSEPRFEIHTDGACPRNGMPGANAGIGVHFPSRPDRDLSEPLTGRQTNNRAEIQAPRRGLEVARELGHTRVEIKTDSQYVWDIANGAKEAHKNKQDFQDLADASQGMNVKWTKVPAHSGVTGNERADKLAKRGANQK</sequence>
<dbReference type="PANTHER" id="PTHR10642">
    <property type="entry name" value="RIBONUCLEASE H1"/>
    <property type="match status" value="1"/>
</dbReference>
<feature type="region of interest" description="Disordered" evidence="10">
    <location>
        <begin position="71"/>
        <end position="94"/>
    </location>
</feature>
<evidence type="ECO:0000313" key="12">
    <source>
        <dbReference type="EMBL" id="CAD7621533.1"/>
    </source>
</evidence>
<keyword evidence="9" id="KW-0460">Magnesium</keyword>
<keyword evidence="13" id="KW-1185">Reference proteome</keyword>
<dbReference type="Pfam" id="PF01693">
    <property type="entry name" value="Cauli_VI"/>
    <property type="match status" value="1"/>
</dbReference>
<dbReference type="Proteomes" id="UP000759131">
    <property type="component" value="Unassembled WGS sequence"/>
</dbReference>
<comment type="cofactor">
    <cofactor evidence="2">
        <name>Mg(2+)</name>
        <dbReference type="ChEBI" id="CHEBI:18420"/>
    </cofactor>
</comment>
<comment type="similarity">
    <text evidence="3">Belongs to the RNase H family.</text>
</comment>
<dbReference type="PROSITE" id="PS50879">
    <property type="entry name" value="RNASE_H_1"/>
    <property type="match status" value="1"/>
</dbReference>
<reference evidence="12" key="1">
    <citation type="submission" date="2020-11" db="EMBL/GenBank/DDBJ databases">
        <authorList>
            <person name="Tran Van P."/>
        </authorList>
    </citation>
    <scope>NUCLEOTIDE SEQUENCE</scope>
</reference>
<proteinExistence type="inferred from homology"/>
<accession>A0A7R9KER3</accession>
<dbReference type="PANTHER" id="PTHR10642:SF26">
    <property type="entry name" value="RIBONUCLEASE H1"/>
    <property type="match status" value="1"/>
</dbReference>
<dbReference type="GO" id="GO:0043137">
    <property type="term" value="P:DNA replication, removal of RNA primer"/>
    <property type="evidence" value="ECO:0007669"/>
    <property type="project" value="TreeGrafter"/>
</dbReference>
<evidence type="ECO:0000256" key="4">
    <source>
        <dbReference type="ARBA" id="ARBA00012180"/>
    </source>
</evidence>
<dbReference type="CDD" id="cd09280">
    <property type="entry name" value="RNase_HI_eukaryote_like"/>
    <property type="match status" value="1"/>
</dbReference>
<dbReference type="Pfam" id="PF00075">
    <property type="entry name" value="RNase_H"/>
    <property type="match status" value="1"/>
</dbReference>